<dbReference type="OrthoDB" id="6117416at2"/>
<dbReference type="InterPro" id="IPR049672">
    <property type="entry name" value="Xrt_dep_XDP1"/>
</dbReference>
<dbReference type="NCBIfam" id="NF041927">
    <property type="entry name" value="Xrt_dep_XDP1"/>
    <property type="match status" value="1"/>
</dbReference>
<dbReference type="Proteomes" id="UP000014461">
    <property type="component" value="Unassembled WGS sequence"/>
</dbReference>
<evidence type="ECO:0000259" key="2">
    <source>
        <dbReference type="Pfam" id="PF07589"/>
    </source>
</evidence>
<reference evidence="3" key="1">
    <citation type="journal article" date="2013" name="Genome Announc.">
        <title>Draft Genome Sequence of Agarivorans albus Strain MKT 106T, an Agarolytic Marine Bacterium.</title>
        <authorList>
            <person name="Yasuike M."/>
            <person name="Nakamura Y."/>
            <person name="Kai W."/>
            <person name="Fujiwara A."/>
            <person name="Fukui Y."/>
            <person name="Satomi M."/>
            <person name="Sano M."/>
        </authorList>
    </citation>
    <scope>NUCLEOTIDE SEQUENCE [LARGE SCALE GENOMIC DNA]</scope>
</reference>
<comment type="caution">
    <text evidence="3">The sequence shown here is derived from an EMBL/GenBank/DDBJ whole genome shotgun (WGS) entry which is preliminary data.</text>
</comment>
<name>R9PNP0_AGAAL</name>
<keyword evidence="1" id="KW-0732">Signal</keyword>
<dbReference type="AlphaFoldDB" id="R9PNP0"/>
<evidence type="ECO:0000313" key="4">
    <source>
        <dbReference type="Proteomes" id="UP000014461"/>
    </source>
</evidence>
<keyword evidence="4" id="KW-1185">Reference proteome</keyword>
<feature type="domain" description="Ice-binding protein C-terminal" evidence="2">
    <location>
        <begin position="225"/>
        <end position="248"/>
    </location>
</feature>
<dbReference type="NCBIfam" id="TIGR02595">
    <property type="entry name" value="PEP_CTERM"/>
    <property type="match status" value="1"/>
</dbReference>
<sequence length="251" mass="26783">MFKQILLVASCAVSLSAFSAEQVWDFDDGTLNGGNRNGYGNTLDLDGLSVQGWSDTARPADSTLRTTKLTYSSNWGLMSYNRDNESGTPQHSIDSYGNDFDMVLLSFDEAVNLAGFTLGWASEDYGTNSQSSHADVSVLAYSGNDAPALYNNTWADLAGLGWTTEAEVSNADEFAYQAIDSSAASKYWLIGAYNPIFGSLGWSSGNDGFKLAGVSTNSPQVPVTSVPEPGTVLLFAAGLFGIALRSRKRQA</sequence>
<evidence type="ECO:0000256" key="1">
    <source>
        <dbReference type="SAM" id="SignalP"/>
    </source>
</evidence>
<dbReference type="STRING" id="1331007.AALB_2990"/>
<gene>
    <name evidence="3" type="ORF">AALB_2990</name>
</gene>
<dbReference type="Pfam" id="PF07589">
    <property type="entry name" value="PEP-CTERM"/>
    <property type="match status" value="1"/>
</dbReference>
<proteinExistence type="predicted"/>
<dbReference type="EMBL" id="BARX01000021">
    <property type="protein sequence ID" value="GAD02910.1"/>
    <property type="molecule type" value="Genomic_DNA"/>
</dbReference>
<evidence type="ECO:0000313" key="3">
    <source>
        <dbReference type="EMBL" id="GAD02910.1"/>
    </source>
</evidence>
<dbReference type="RefSeq" id="WP_016402677.1">
    <property type="nucleotide sequence ID" value="NZ_BARX01000021.1"/>
</dbReference>
<dbReference type="InterPro" id="IPR013424">
    <property type="entry name" value="Ice-binding_C"/>
</dbReference>
<protein>
    <recommendedName>
        <fullName evidence="2">Ice-binding protein C-terminal domain-containing protein</fullName>
    </recommendedName>
</protein>
<feature type="chain" id="PRO_5004478851" description="Ice-binding protein C-terminal domain-containing protein" evidence="1">
    <location>
        <begin position="20"/>
        <end position="251"/>
    </location>
</feature>
<accession>R9PNP0</accession>
<organism evidence="3 4">
    <name type="scientific">Agarivorans albus MKT 106</name>
    <dbReference type="NCBI Taxonomy" id="1331007"/>
    <lineage>
        <taxon>Bacteria</taxon>
        <taxon>Pseudomonadati</taxon>
        <taxon>Pseudomonadota</taxon>
        <taxon>Gammaproteobacteria</taxon>
        <taxon>Alteromonadales</taxon>
        <taxon>Alteromonadaceae</taxon>
        <taxon>Agarivorans</taxon>
    </lineage>
</organism>
<feature type="signal peptide" evidence="1">
    <location>
        <begin position="1"/>
        <end position="19"/>
    </location>
</feature>